<dbReference type="EMBL" id="JAVDPW010000009">
    <property type="protein sequence ID" value="MDR6292573.1"/>
    <property type="molecule type" value="Genomic_DNA"/>
</dbReference>
<feature type="chain" id="PRO_5045685085" description="DUF945 family protein" evidence="1">
    <location>
        <begin position="24"/>
        <end position="500"/>
    </location>
</feature>
<dbReference type="RefSeq" id="WP_309798785.1">
    <property type="nucleotide sequence ID" value="NZ_JAVDPW010000009.1"/>
</dbReference>
<reference evidence="2 3" key="1">
    <citation type="submission" date="2023-07" db="EMBL/GenBank/DDBJ databases">
        <title>Sorghum-associated microbial communities from plants grown in Nebraska, USA.</title>
        <authorList>
            <person name="Schachtman D."/>
        </authorList>
    </citation>
    <scope>NUCLEOTIDE SEQUENCE [LARGE SCALE GENOMIC DNA]</scope>
    <source>
        <strain evidence="2 3">584</strain>
    </source>
</reference>
<evidence type="ECO:0000313" key="3">
    <source>
        <dbReference type="Proteomes" id="UP001262410"/>
    </source>
</evidence>
<organism evidence="2 3">
    <name type="scientific">Inquilinus ginsengisoli</name>
    <dbReference type="NCBI Taxonomy" id="363840"/>
    <lineage>
        <taxon>Bacteria</taxon>
        <taxon>Pseudomonadati</taxon>
        <taxon>Pseudomonadota</taxon>
        <taxon>Alphaproteobacteria</taxon>
        <taxon>Rhodospirillales</taxon>
        <taxon>Rhodospirillaceae</taxon>
        <taxon>Inquilinus</taxon>
    </lineage>
</organism>
<dbReference type="Proteomes" id="UP001262410">
    <property type="component" value="Unassembled WGS sequence"/>
</dbReference>
<keyword evidence="1" id="KW-0732">Signal</keyword>
<name>A0ABU1JVD3_9PROT</name>
<comment type="caution">
    <text evidence="2">The sequence shown here is derived from an EMBL/GenBank/DDBJ whole genome shotgun (WGS) entry which is preliminary data.</text>
</comment>
<sequence length="500" mass="53547">MRRMLSLAGGLVFLFGASDPACAQATAECAAKLKTLFEAWLAPMEKLTSAEARYLATKLSGIQIIGQWQVEPDGDGYRIQTPGFRTAVVASLSPVTGELMLACEPDQWHATPAADGAYALGADAPPTCRLEGEGGSAWPITAERRQTTGSVDLNGAGGLSIDTVLERVSVGSTGNSRVAAINRLTLTDSFKLMTSGRSDLTEHYILEGASFAGQGNYGTITADLIAIDSWAQGADIPTVTGASVALVRRLTGLADYPRPMSGMFLGKFEDIRVVRPFQEKLLDGWGTDGHAEVKIEGLQTSIPDRTIRIGNLTLRTTFTGLDQEAGDLTVRIASQGISAEPSAPYTAWMPAEGTIEVSFQSLPLRALLANSMLPGKAAPEYTVRLLNEASSRILIETFHFTAPQSLLDLTGAVWSAGETERTLTGQLHLRLAGLDDLLERLKDQLRSREITEGLSVLRVLGRQITLPDGGAARDYEIVLDPENRILVNGSDVRGLLRDPP</sequence>
<evidence type="ECO:0000313" key="2">
    <source>
        <dbReference type="EMBL" id="MDR6292573.1"/>
    </source>
</evidence>
<evidence type="ECO:0000256" key="1">
    <source>
        <dbReference type="SAM" id="SignalP"/>
    </source>
</evidence>
<accession>A0ABU1JVD3</accession>
<feature type="signal peptide" evidence="1">
    <location>
        <begin position="1"/>
        <end position="23"/>
    </location>
</feature>
<proteinExistence type="predicted"/>
<gene>
    <name evidence="2" type="ORF">E9232_005113</name>
</gene>
<keyword evidence="3" id="KW-1185">Reference proteome</keyword>
<protein>
    <recommendedName>
        <fullName evidence="4">DUF945 family protein</fullName>
    </recommendedName>
</protein>
<evidence type="ECO:0008006" key="4">
    <source>
        <dbReference type="Google" id="ProtNLM"/>
    </source>
</evidence>